<dbReference type="PANTHER" id="PTHR14614">
    <property type="entry name" value="HEPATOCELLULAR CARCINOMA-ASSOCIATED ANTIGEN"/>
    <property type="match status" value="1"/>
</dbReference>
<organism evidence="1 2">
    <name type="scientific">Apodospora peruviana</name>
    <dbReference type="NCBI Taxonomy" id="516989"/>
    <lineage>
        <taxon>Eukaryota</taxon>
        <taxon>Fungi</taxon>
        <taxon>Dikarya</taxon>
        <taxon>Ascomycota</taxon>
        <taxon>Pezizomycotina</taxon>
        <taxon>Sordariomycetes</taxon>
        <taxon>Sordariomycetidae</taxon>
        <taxon>Sordariales</taxon>
        <taxon>Lasiosphaeriaceae</taxon>
        <taxon>Apodospora</taxon>
    </lineage>
</organism>
<dbReference type="CDD" id="cd02440">
    <property type="entry name" value="AdoMet_MTases"/>
    <property type="match status" value="1"/>
</dbReference>
<dbReference type="PANTHER" id="PTHR14614:SF130">
    <property type="entry name" value="PROTEIN-LYSINE N-METHYLTRANSFERASE EEF2KMT"/>
    <property type="match status" value="1"/>
</dbReference>
<dbReference type="Proteomes" id="UP001283341">
    <property type="component" value="Unassembled WGS sequence"/>
</dbReference>
<keyword evidence="1" id="KW-0808">Transferase</keyword>
<dbReference type="InterPro" id="IPR029063">
    <property type="entry name" value="SAM-dependent_MTases_sf"/>
</dbReference>
<dbReference type="Gene3D" id="3.40.50.150">
    <property type="entry name" value="Vaccinia Virus protein VP39"/>
    <property type="match status" value="1"/>
</dbReference>
<reference evidence="1" key="2">
    <citation type="submission" date="2023-06" db="EMBL/GenBank/DDBJ databases">
        <authorList>
            <consortium name="Lawrence Berkeley National Laboratory"/>
            <person name="Haridas S."/>
            <person name="Hensen N."/>
            <person name="Bonometti L."/>
            <person name="Westerberg I."/>
            <person name="Brannstrom I.O."/>
            <person name="Guillou S."/>
            <person name="Cros-Aarteil S."/>
            <person name="Calhoun S."/>
            <person name="Kuo A."/>
            <person name="Mondo S."/>
            <person name="Pangilinan J."/>
            <person name="Riley R."/>
            <person name="Labutti K."/>
            <person name="Andreopoulos B."/>
            <person name="Lipzen A."/>
            <person name="Chen C."/>
            <person name="Yanf M."/>
            <person name="Daum C."/>
            <person name="Ng V."/>
            <person name="Clum A."/>
            <person name="Steindorff A."/>
            <person name="Ohm R."/>
            <person name="Martin F."/>
            <person name="Silar P."/>
            <person name="Natvig D."/>
            <person name="Lalanne C."/>
            <person name="Gautier V."/>
            <person name="Ament-Velasquez S.L."/>
            <person name="Kruys A."/>
            <person name="Hutchinson M.I."/>
            <person name="Powell A.J."/>
            <person name="Barry K."/>
            <person name="Miller A.N."/>
            <person name="Grigoriev I.V."/>
            <person name="Debuchy R."/>
            <person name="Gladieux P."/>
            <person name="Thoren M.H."/>
            <person name="Johannesson H."/>
        </authorList>
    </citation>
    <scope>NUCLEOTIDE SEQUENCE</scope>
    <source>
        <strain evidence="1">CBS 118394</strain>
    </source>
</reference>
<dbReference type="Pfam" id="PF10294">
    <property type="entry name" value="Methyltransf_16"/>
    <property type="match status" value="1"/>
</dbReference>
<dbReference type="GO" id="GO:0032259">
    <property type="term" value="P:methylation"/>
    <property type="evidence" value="ECO:0007669"/>
    <property type="project" value="UniProtKB-KW"/>
</dbReference>
<gene>
    <name evidence="1" type="ORF">B0H66DRAFT_513539</name>
</gene>
<dbReference type="GO" id="GO:0008757">
    <property type="term" value="F:S-adenosylmethionine-dependent methyltransferase activity"/>
    <property type="evidence" value="ECO:0007669"/>
    <property type="project" value="UniProtKB-ARBA"/>
</dbReference>
<protein>
    <submittedName>
        <fullName evidence="1">Methyltransferase-domain-containing protein</fullName>
    </submittedName>
</protein>
<keyword evidence="2" id="KW-1185">Reference proteome</keyword>
<reference evidence="1" key="1">
    <citation type="journal article" date="2023" name="Mol. Phylogenet. Evol.">
        <title>Genome-scale phylogeny and comparative genomics of the fungal order Sordariales.</title>
        <authorList>
            <person name="Hensen N."/>
            <person name="Bonometti L."/>
            <person name="Westerberg I."/>
            <person name="Brannstrom I.O."/>
            <person name="Guillou S."/>
            <person name="Cros-Aarteil S."/>
            <person name="Calhoun S."/>
            <person name="Haridas S."/>
            <person name="Kuo A."/>
            <person name="Mondo S."/>
            <person name="Pangilinan J."/>
            <person name="Riley R."/>
            <person name="LaButti K."/>
            <person name="Andreopoulos B."/>
            <person name="Lipzen A."/>
            <person name="Chen C."/>
            <person name="Yan M."/>
            <person name="Daum C."/>
            <person name="Ng V."/>
            <person name="Clum A."/>
            <person name="Steindorff A."/>
            <person name="Ohm R.A."/>
            <person name="Martin F."/>
            <person name="Silar P."/>
            <person name="Natvig D.O."/>
            <person name="Lalanne C."/>
            <person name="Gautier V."/>
            <person name="Ament-Velasquez S.L."/>
            <person name="Kruys A."/>
            <person name="Hutchinson M.I."/>
            <person name="Powell A.J."/>
            <person name="Barry K."/>
            <person name="Miller A.N."/>
            <person name="Grigoriev I.V."/>
            <person name="Debuchy R."/>
            <person name="Gladieux P."/>
            <person name="Hiltunen Thoren M."/>
            <person name="Johannesson H."/>
        </authorList>
    </citation>
    <scope>NUCLEOTIDE SEQUENCE</scope>
    <source>
        <strain evidence="1">CBS 118394</strain>
    </source>
</reference>
<dbReference type="SUPFAM" id="SSF53335">
    <property type="entry name" value="S-adenosyl-L-methionine-dependent methyltransferases"/>
    <property type="match status" value="1"/>
</dbReference>
<dbReference type="AlphaFoldDB" id="A0AAE0IKU1"/>
<evidence type="ECO:0000313" key="1">
    <source>
        <dbReference type="EMBL" id="KAK3326890.1"/>
    </source>
</evidence>
<dbReference type="InterPro" id="IPR019410">
    <property type="entry name" value="Methyltransf_16"/>
</dbReference>
<sequence>MNAAEEDWQIIRFCRQYLQLEHVLDYPAGEVLREEATQALLYKKLFADKATPPRYRLKVLRHLVTHIETSVEDWDLHGISDDLMSALSDVLAEPVLSDLEAAQKKCRVVYHQSLLPQTSDADASITLLESRSVISASGTTGLRTWEASLHLGQYLCTSPSLITNKRVLELGAGTGYLAILCAKYLDAAHVIASDGSDDVINNIPDNVFLNKLQDSDKIKPMEVRWGHALVGTEEQAWNGGQKVDVVLGADITYDASVIPSLVVTLEELVALFPGVVVLIAATERNHETFQSFLDVCETQGFVVTHEEFPVPPRSEQMGPFYNDQTPIHICQLRYVGKGGS</sequence>
<name>A0AAE0IKU1_9PEZI</name>
<accession>A0AAE0IKU1</accession>
<proteinExistence type="predicted"/>
<keyword evidence="1" id="KW-0489">Methyltransferase</keyword>
<dbReference type="EMBL" id="JAUEDM010000002">
    <property type="protein sequence ID" value="KAK3326890.1"/>
    <property type="molecule type" value="Genomic_DNA"/>
</dbReference>
<dbReference type="GO" id="GO:0005737">
    <property type="term" value="C:cytoplasm"/>
    <property type="evidence" value="ECO:0007669"/>
    <property type="project" value="TreeGrafter"/>
</dbReference>
<evidence type="ECO:0000313" key="2">
    <source>
        <dbReference type="Proteomes" id="UP001283341"/>
    </source>
</evidence>
<comment type="caution">
    <text evidence="1">The sequence shown here is derived from an EMBL/GenBank/DDBJ whole genome shotgun (WGS) entry which is preliminary data.</text>
</comment>